<dbReference type="Gene3D" id="3.40.33.10">
    <property type="entry name" value="CAP"/>
    <property type="match status" value="1"/>
</dbReference>
<dbReference type="SUPFAM" id="SSF55797">
    <property type="entry name" value="PR-1-like"/>
    <property type="match status" value="1"/>
</dbReference>
<evidence type="ECO:0000313" key="5">
    <source>
        <dbReference type="Proteomes" id="UP000198915"/>
    </source>
</evidence>
<dbReference type="CDD" id="cd05379">
    <property type="entry name" value="CAP_bacterial"/>
    <property type="match status" value="1"/>
</dbReference>
<sequence>MKRLGTITIATLGLGFVLSGFSNTASAAALEQQTQSFPYTAQYGYQPVMQQPVQPQYTTPIQQPVQQPVQQQPVAAPQPAKQAKKQVDASAVMKQVADLVNQERAKAGLKPVELDASLNKVAQAKAADMSSNNYFDHTSPTYGSPFDMMKQFGVSYTTAGENIAMGQQTADEVMNQWMNSEGHRQNIMNPAFTKIGVGFVNGYWVQEFIG</sequence>
<dbReference type="Proteomes" id="UP000198915">
    <property type="component" value="Unassembled WGS sequence"/>
</dbReference>
<dbReference type="PANTHER" id="PTHR31157:SF1">
    <property type="entry name" value="SCP DOMAIN-CONTAINING PROTEIN"/>
    <property type="match status" value="1"/>
</dbReference>
<keyword evidence="5" id="KW-1185">Reference proteome</keyword>
<name>A0A1I3XFP8_9BACL</name>
<dbReference type="AlphaFoldDB" id="A0A1I3XFP8"/>
<dbReference type="Pfam" id="PF00188">
    <property type="entry name" value="CAP"/>
    <property type="match status" value="1"/>
</dbReference>
<dbReference type="InterPro" id="IPR014044">
    <property type="entry name" value="CAP_dom"/>
</dbReference>
<dbReference type="RefSeq" id="WP_092270321.1">
    <property type="nucleotide sequence ID" value="NZ_FORT01000009.1"/>
</dbReference>
<feature type="chain" id="PRO_5011641597" evidence="2">
    <location>
        <begin position="28"/>
        <end position="210"/>
    </location>
</feature>
<feature type="region of interest" description="Disordered" evidence="1">
    <location>
        <begin position="65"/>
        <end position="87"/>
    </location>
</feature>
<dbReference type="InterPro" id="IPR014258">
    <property type="entry name" value="CAP_domain_YkwD-like"/>
</dbReference>
<feature type="signal peptide" evidence="2">
    <location>
        <begin position="1"/>
        <end position="27"/>
    </location>
</feature>
<feature type="compositionally biased region" description="Low complexity" evidence="1">
    <location>
        <begin position="65"/>
        <end position="81"/>
    </location>
</feature>
<evidence type="ECO:0000256" key="1">
    <source>
        <dbReference type="SAM" id="MobiDB-lite"/>
    </source>
</evidence>
<dbReference type="NCBIfam" id="TIGR02909">
    <property type="entry name" value="spore_YkwD"/>
    <property type="match status" value="1"/>
</dbReference>
<feature type="domain" description="SCP" evidence="3">
    <location>
        <begin position="98"/>
        <end position="206"/>
    </location>
</feature>
<organism evidence="4 5">
    <name type="scientific">Brevibacillus centrosporus</name>
    <dbReference type="NCBI Taxonomy" id="54910"/>
    <lineage>
        <taxon>Bacteria</taxon>
        <taxon>Bacillati</taxon>
        <taxon>Bacillota</taxon>
        <taxon>Bacilli</taxon>
        <taxon>Bacillales</taxon>
        <taxon>Paenibacillaceae</taxon>
        <taxon>Brevibacillus</taxon>
    </lineage>
</organism>
<reference evidence="5" key="1">
    <citation type="submission" date="2016-10" db="EMBL/GenBank/DDBJ databases">
        <authorList>
            <person name="Varghese N."/>
            <person name="Submissions S."/>
        </authorList>
    </citation>
    <scope>NUCLEOTIDE SEQUENCE [LARGE SCALE GENOMIC DNA]</scope>
    <source>
        <strain evidence="5">OK042</strain>
    </source>
</reference>
<evidence type="ECO:0000259" key="3">
    <source>
        <dbReference type="Pfam" id="PF00188"/>
    </source>
</evidence>
<gene>
    <name evidence="4" type="ORF">SAMN05518846_109214</name>
</gene>
<evidence type="ECO:0000256" key="2">
    <source>
        <dbReference type="SAM" id="SignalP"/>
    </source>
</evidence>
<evidence type="ECO:0000313" key="4">
    <source>
        <dbReference type="EMBL" id="SFK18310.1"/>
    </source>
</evidence>
<accession>A0A1I3XFP8</accession>
<proteinExistence type="predicted"/>
<dbReference type="EMBL" id="FORT01000009">
    <property type="protein sequence ID" value="SFK18310.1"/>
    <property type="molecule type" value="Genomic_DNA"/>
</dbReference>
<dbReference type="STRING" id="1884381.SAMN05518846_109214"/>
<protein>
    <submittedName>
        <fullName evidence="4">Uncharacterized protein, YkwD family</fullName>
    </submittedName>
</protein>
<keyword evidence="2" id="KW-0732">Signal</keyword>
<dbReference type="InterPro" id="IPR035940">
    <property type="entry name" value="CAP_sf"/>
</dbReference>
<dbReference type="PANTHER" id="PTHR31157">
    <property type="entry name" value="SCP DOMAIN-CONTAINING PROTEIN"/>
    <property type="match status" value="1"/>
</dbReference>